<proteinExistence type="predicted"/>
<dbReference type="EMBL" id="CP111022">
    <property type="protein sequence ID" value="WAR19813.1"/>
    <property type="molecule type" value="Genomic_DNA"/>
</dbReference>
<keyword evidence="2" id="KW-1185">Reference proteome</keyword>
<reference evidence="1" key="1">
    <citation type="submission" date="2022-11" db="EMBL/GenBank/DDBJ databases">
        <title>Centuries of genome instability and evolution in soft-shell clam transmissible cancer (bioRxiv).</title>
        <authorList>
            <person name="Hart S.F.M."/>
            <person name="Yonemitsu M.A."/>
            <person name="Giersch R.M."/>
            <person name="Beal B.F."/>
            <person name="Arriagada G."/>
            <person name="Davis B.W."/>
            <person name="Ostrander E.A."/>
            <person name="Goff S.P."/>
            <person name="Metzger M.J."/>
        </authorList>
    </citation>
    <scope>NUCLEOTIDE SEQUENCE</scope>
    <source>
        <strain evidence="1">MELC-2E11</strain>
        <tissue evidence="1">Siphon/mantle</tissue>
    </source>
</reference>
<dbReference type="Gene3D" id="2.80.10.70">
    <property type="entry name" value="Spindlin/Ssty"/>
    <property type="match status" value="1"/>
</dbReference>
<name>A0ABY7FCB8_MYAAR</name>
<evidence type="ECO:0000313" key="2">
    <source>
        <dbReference type="Proteomes" id="UP001164746"/>
    </source>
</evidence>
<accession>A0ABY7FCB8</accession>
<dbReference type="InterPro" id="IPR042567">
    <property type="entry name" value="SPIN/Ssty_sf"/>
</dbReference>
<dbReference type="Proteomes" id="UP001164746">
    <property type="component" value="Chromosome 11"/>
</dbReference>
<gene>
    <name evidence="1" type="ORF">MAR_001651</name>
</gene>
<sequence length="114" mass="13259">MRNRCFHGSCLLDATVMPSDNICVQHGLPRYIANIRSRPRKVKFVGRRIKHQWIEGDGSRHWYKETVLSIVKGVDCDMNAVYQDQYDGNDDLHYVDSLQADYNDGTLTYHDIQI</sequence>
<protein>
    <submittedName>
        <fullName evidence="1">Uncharacterized protein</fullName>
    </submittedName>
</protein>
<organism evidence="1 2">
    <name type="scientific">Mya arenaria</name>
    <name type="common">Soft-shell clam</name>
    <dbReference type="NCBI Taxonomy" id="6604"/>
    <lineage>
        <taxon>Eukaryota</taxon>
        <taxon>Metazoa</taxon>
        <taxon>Spiralia</taxon>
        <taxon>Lophotrochozoa</taxon>
        <taxon>Mollusca</taxon>
        <taxon>Bivalvia</taxon>
        <taxon>Autobranchia</taxon>
        <taxon>Heteroconchia</taxon>
        <taxon>Euheterodonta</taxon>
        <taxon>Imparidentia</taxon>
        <taxon>Neoheterodontei</taxon>
        <taxon>Myida</taxon>
        <taxon>Myoidea</taxon>
        <taxon>Myidae</taxon>
        <taxon>Mya</taxon>
    </lineage>
</organism>
<evidence type="ECO:0000313" key="1">
    <source>
        <dbReference type="EMBL" id="WAR19813.1"/>
    </source>
</evidence>